<gene>
    <name evidence="2" type="ORF">B0I35DRAFT_498671</name>
</gene>
<comment type="caution">
    <text evidence="2">The sequence shown here is derived from an EMBL/GenBank/DDBJ whole genome shotgun (WGS) entry which is preliminary data.</text>
</comment>
<evidence type="ECO:0000313" key="3">
    <source>
        <dbReference type="Proteomes" id="UP000813444"/>
    </source>
</evidence>
<accession>A0A8K0SG58</accession>
<name>A0A8K0SG58_9HYPO</name>
<sequence length="577" mass="66077">MWCQWLRRTWAVQELCLGNQWVKLQAKSRHKNQERNSRNLVEFLEQIIDKQAPPDFLNKSVSSLYNELHLEIALSSLRDEGSSKASAKSQSAFATRDGYLGTMHGLANVVDGEEALMIVVGAPNDRNYNSLRHDIEKAEKAAEKQSLLSSVDPRLWMNQKHQQGKLDVLDWKIDELTGKLEFCNGQAGQDQAGDWQRRRVEVSWDALAAVVALIGLRVILAGPATALLSIIANYCQRLFWHQGSTCERLEWSDIKEGPLRDAIPQRNNFDVDHYAIQSFKHCDKRCLDSTLGQVFQYSWIHASRREKRVFKPYQLSPAKKYVRTDAKTLKAFVMLGHGVRVKLTRVGGVLTAHLGVDSESQPQLHSRTKKEVDMILQGYPPFYLEKIVVTDTVHVPSPIQSRDDITRGGWIVGVGLDSSWTPPISTHNMNFGFSLPDGWKTPYDWRYRDGESWKQTCMAYAVRRFGEVVDKIQGLFPHDVRVQAASKIFDDLRTGTFHLAQKRPFACLRYYPDISDPEQRKWWLQGRYRSQLDAPQWQQAMAAFNHSGPLEPEEEDLFRDHMLPILQAAIKGMITYI</sequence>
<evidence type="ECO:0000313" key="2">
    <source>
        <dbReference type="EMBL" id="KAH7303233.1"/>
    </source>
</evidence>
<dbReference type="EMBL" id="JAGPNK010000037">
    <property type="protein sequence ID" value="KAH7303233.1"/>
    <property type="molecule type" value="Genomic_DNA"/>
</dbReference>
<dbReference type="Proteomes" id="UP000813444">
    <property type="component" value="Unassembled WGS sequence"/>
</dbReference>
<reference evidence="2" key="1">
    <citation type="journal article" date="2021" name="Nat. Commun.">
        <title>Genetic determinants of endophytism in the Arabidopsis root mycobiome.</title>
        <authorList>
            <person name="Mesny F."/>
            <person name="Miyauchi S."/>
            <person name="Thiergart T."/>
            <person name="Pickel B."/>
            <person name="Atanasova L."/>
            <person name="Karlsson M."/>
            <person name="Huettel B."/>
            <person name="Barry K.W."/>
            <person name="Haridas S."/>
            <person name="Chen C."/>
            <person name="Bauer D."/>
            <person name="Andreopoulos W."/>
            <person name="Pangilinan J."/>
            <person name="LaButti K."/>
            <person name="Riley R."/>
            <person name="Lipzen A."/>
            <person name="Clum A."/>
            <person name="Drula E."/>
            <person name="Henrissat B."/>
            <person name="Kohler A."/>
            <person name="Grigoriev I.V."/>
            <person name="Martin F.M."/>
            <person name="Hacquard S."/>
        </authorList>
    </citation>
    <scope>NUCLEOTIDE SEQUENCE</scope>
    <source>
        <strain evidence="2">MPI-CAGE-CH-0235</strain>
    </source>
</reference>
<evidence type="ECO:0000256" key="1">
    <source>
        <dbReference type="SAM" id="Phobius"/>
    </source>
</evidence>
<feature type="transmembrane region" description="Helical" evidence="1">
    <location>
        <begin position="206"/>
        <end position="232"/>
    </location>
</feature>
<keyword evidence="1" id="KW-0812">Transmembrane</keyword>
<dbReference type="OrthoDB" id="5292533at2759"/>
<protein>
    <submittedName>
        <fullName evidence="2">Uncharacterized protein</fullName>
    </submittedName>
</protein>
<dbReference type="AlphaFoldDB" id="A0A8K0SG58"/>
<proteinExistence type="predicted"/>
<organism evidence="2 3">
    <name type="scientific">Stachybotrys elegans</name>
    <dbReference type="NCBI Taxonomy" id="80388"/>
    <lineage>
        <taxon>Eukaryota</taxon>
        <taxon>Fungi</taxon>
        <taxon>Dikarya</taxon>
        <taxon>Ascomycota</taxon>
        <taxon>Pezizomycotina</taxon>
        <taxon>Sordariomycetes</taxon>
        <taxon>Hypocreomycetidae</taxon>
        <taxon>Hypocreales</taxon>
        <taxon>Stachybotryaceae</taxon>
        <taxon>Stachybotrys</taxon>
    </lineage>
</organism>
<keyword evidence="1" id="KW-0472">Membrane</keyword>
<keyword evidence="3" id="KW-1185">Reference proteome</keyword>
<keyword evidence="1" id="KW-1133">Transmembrane helix</keyword>